<dbReference type="PANTHER" id="PTHR46060:SF1">
    <property type="entry name" value="MARINER MOS1 TRANSPOSASE-LIKE PROTEIN"/>
    <property type="match status" value="1"/>
</dbReference>
<evidence type="ECO:0008006" key="3">
    <source>
        <dbReference type="Google" id="ProtNLM"/>
    </source>
</evidence>
<dbReference type="Proteomes" id="UP001148838">
    <property type="component" value="Unassembled WGS sequence"/>
</dbReference>
<evidence type="ECO:0000313" key="1">
    <source>
        <dbReference type="EMBL" id="KAJ4437612.1"/>
    </source>
</evidence>
<sequence length="302" mass="34395">MRPRDSVYKVKPERAESRNNINGRRLSNFRFADDIVIFANSPSELERMITELSTRSRSGRPSTSTNENSIARVQGMVLVDRRITVSEVASTSHIGRAQAHHMLHDVLDHTIRYAREGNEFLFRVVTGVETWVDHFTPETKAASMTWKHPTSPVKKTFKVTSSAGKSNMLKYLRSNFTRHLAMESLAPSLPARGAHLAEQLDCSGRQHSLKWVKGKRSRPVCPVVQQEEIESIPASRYECTIVWTLAPFQVLEHKIVNTRNILSRTTTVIPADFFLWGLEVPQGRIAPNTFCYHRGIEEPYQN</sequence>
<comment type="caution">
    <text evidence="1">The sequence shown here is derived from an EMBL/GenBank/DDBJ whole genome shotgun (WGS) entry which is preliminary data.</text>
</comment>
<keyword evidence="2" id="KW-1185">Reference proteome</keyword>
<dbReference type="InterPro" id="IPR052709">
    <property type="entry name" value="Transposase-MT_Hybrid"/>
</dbReference>
<gene>
    <name evidence="1" type="ORF">ANN_17757</name>
</gene>
<accession>A0ABQ8SVD0</accession>
<dbReference type="EMBL" id="JAJSOF020000021">
    <property type="protein sequence ID" value="KAJ4437612.1"/>
    <property type="molecule type" value="Genomic_DNA"/>
</dbReference>
<proteinExistence type="predicted"/>
<name>A0ABQ8SVD0_PERAM</name>
<protein>
    <recommendedName>
        <fullName evidence="3">Reverse transcriptase domain-containing protein</fullName>
    </recommendedName>
</protein>
<dbReference type="PANTHER" id="PTHR46060">
    <property type="entry name" value="MARINER MOS1 TRANSPOSASE-LIKE PROTEIN"/>
    <property type="match status" value="1"/>
</dbReference>
<reference evidence="1 2" key="1">
    <citation type="journal article" date="2022" name="Allergy">
        <title>Genome assembly and annotation of Periplaneta americana reveal a comprehensive cockroach allergen profile.</title>
        <authorList>
            <person name="Wang L."/>
            <person name="Xiong Q."/>
            <person name="Saelim N."/>
            <person name="Wang L."/>
            <person name="Nong W."/>
            <person name="Wan A.T."/>
            <person name="Shi M."/>
            <person name="Liu X."/>
            <person name="Cao Q."/>
            <person name="Hui J.H.L."/>
            <person name="Sookrung N."/>
            <person name="Leung T.F."/>
            <person name="Tungtrongchitr A."/>
            <person name="Tsui S.K.W."/>
        </authorList>
    </citation>
    <scope>NUCLEOTIDE SEQUENCE [LARGE SCALE GENOMIC DNA]</scope>
    <source>
        <strain evidence="1">PWHHKU_190912</strain>
    </source>
</reference>
<evidence type="ECO:0000313" key="2">
    <source>
        <dbReference type="Proteomes" id="UP001148838"/>
    </source>
</evidence>
<organism evidence="1 2">
    <name type="scientific">Periplaneta americana</name>
    <name type="common">American cockroach</name>
    <name type="synonym">Blatta americana</name>
    <dbReference type="NCBI Taxonomy" id="6978"/>
    <lineage>
        <taxon>Eukaryota</taxon>
        <taxon>Metazoa</taxon>
        <taxon>Ecdysozoa</taxon>
        <taxon>Arthropoda</taxon>
        <taxon>Hexapoda</taxon>
        <taxon>Insecta</taxon>
        <taxon>Pterygota</taxon>
        <taxon>Neoptera</taxon>
        <taxon>Polyneoptera</taxon>
        <taxon>Dictyoptera</taxon>
        <taxon>Blattodea</taxon>
        <taxon>Blattoidea</taxon>
        <taxon>Blattidae</taxon>
        <taxon>Blattinae</taxon>
        <taxon>Periplaneta</taxon>
    </lineage>
</organism>